<proteinExistence type="predicted"/>
<keyword evidence="2" id="KW-1185">Reference proteome</keyword>
<name>A0A1H3MZZ1_9GAMM</name>
<dbReference type="STRING" id="595670.SAMN05421643_13414"/>
<protein>
    <submittedName>
        <fullName evidence="1">Uncharacterized protein</fullName>
    </submittedName>
</protein>
<gene>
    <name evidence="1" type="ORF">SAMN05421643_13414</name>
</gene>
<dbReference type="RefSeq" id="WP_092692620.1">
    <property type="nucleotide sequence ID" value="NZ_FNPK01000034.1"/>
</dbReference>
<evidence type="ECO:0000313" key="2">
    <source>
        <dbReference type="Proteomes" id="UP000199035"/>
    </source>
</evidence>
<evidence type="ECO:0000313" key="1">
    <source>
        <dbReference type="EMBL" id="SDY82227.1"/>
    </source>
</evidence>
<dbReference type="EMBL" id="FNPK01000034">
    <property type="protein sequence ID" value="SDY82227.1"/>
    <property type="molecule type" value="Genomic_DNA"/>
</dbReference>
<dbReference type="Proteomes" id="UP000199035">
    <property type="component" value="Unassembled WGS sequence"/>
</dbReference>
<organism evidence="1 2">
    <name type="scientific">Acinetobacter kyonggiensis</name>
    <dbReference type="NCBI Taxonomy" id="595670"/>
    <lineage>
        <taxon>Bacteria</taxon>
        <taxon>Pseudomonadati</taxon>
        <taxon>Pseudomonadota</taxon>
        <taxon>Gammaproteobacteria</taxon>
        <taxon>Moraxellales</taxon>
        <taxon>Moraxellaceae</taxon>
        <taxon>Acinetobacter</taxon>
    </lineage>
</organism>
<accession>A0A1H3MZZ1</accession>
<reference evidence="2" key="1">
    <citation type="submission" date="2016-10" db="EMBL/GenBank/DDBJ databases">
        <authorList>
            <person name="Varghese N."/>
            <person name="Submissions S."/>
        </authorList>
    </citation>
    <scope>NUCLEOTIDE SEQUENCE [LARGE SCALE GENOMIC DNA]</scope>
    <source>
        <strain evidence="2">ANC 5109</strain>
    </source>
</reference>
<sequence length="171" mass="20413">MALRELNILNDCIEAISNQSLILDINNKAFLDDIQTLLVQYFETFNKVLNEMEYDNFSVDFFVDYGKLIIYPEKKMPEDLIYMFDAERLDPYFYLVFEEYLKYFENLNVSEEVFDREFESKTNDVIDCVSKAIKNINEKDKILEMLGKPKLEIRYFGVTKEELLKSEILQK</sequence>
<dbReference type="AlphaFoldDB" id="A0A1H3MZZ1"/>